<dbReference type="GeneID" id="113211198"/>
<evidence type="ECO:0000256" key="1">
    <source>
        <dbReference type="SAM" id="SignalP"/>
    </source>
</evidence>
<dbReference type="Proteomes" id="UP000504606">
    <property type="component" value="Unplaced"/>
</dbReference>
<evidence type="ECO:0000313" key="3">
    <source>
        <dbReference type="RefSeq" id="XP_052128231.1"/>
    </source>
</evidence>
<proteinExistence type="predicted"/>
<feature type="signal peptide" evidence="1">
    <location>
        <begin position="1"/>
        <end position="20"/>
    </location>
</feature>
<reference evidence="3" key="1">
    <citation type="submission" date="2025-08" db="UniProtKB">
        <authorList>
            <consortium name="RefSeq"/>
        </authorList>
    </citation>
    <scope>IDENTIFICATION</scope>
    <source>
        <tissue evidence="3">Whole organism</tissue>
    </source>
</reference>
<gene>
    <name evidence="3" type="primary">LOC113211198</name>
</gene>
<dbReference type="AlphaFoldDB" id="A0A9C6XR42"/>
<name>A0A9C6XR42_FRAOC</name>
<keyword evidence="2" id="KW-1185">Reference proteome</keyword>
<organism evidence="2 3">
    <name type="scientific">Frankliniella occidentalis</name>
    <name type="common">Western flower thrips</name>
    <name type="synonym">Euthrips occidentalis</name>
    <dbReference type="NCBI Taxonomy" id="133901"/>
    <lineage>
        <taxon>Eukaryota</taxon>
        <taxon>Metazoa</taxon>
        <taxon>Ecdysozoa</taxon>
        <taxon>Arthropoda</taxon>
        <taxon>Hexapoda</taxon>
        <taxon>Insecta</taxon>
        <taxon>Pterygota</taxon>
        <taxon>Neoptera</taxon>
        <taxon>Paraneoptera</taxon>
        <taxon>Thysanoptera</taxon>
        <taxon>Terebrantia</taxon>
        <taxon>Thripoidea</taxon>
        <taxon>Thripidae</taxon>
        <taxon>Frankliniella</taxon>
    </lineage>
</organism>
<feature type="chain" id="PRO_5039564456" evidence="1">
    <location>
        <begin position="21"/>
        <end position="140"/>
    </location>
</feature>
<sequence length="140" mass="16353">MNVIYLTTLWTVTTLQSANGAKRIPNTAGPWDVWIERFSMCSDDDKRVQMKFSHYNPNKKFEPQVWTGLMNVTHEFTDDWWANAILDVRNNNQWKENAFIFKFPKRGCSAARDYPPPDFYEYFSVKGTPCLVKQVCSIGQ</sequence>
<protein>
    <submittedName>
        <fullName evidence="3">Uncharacterized protein LOC113211198</fullName>
    </submittedName>
</protein>
<evidence type="ECO:0000313" key="2">
    <source>
        <dbReference type="Proteomes" id="UP000504606"/>
    </source>
</evidence>
<dbReference type="OrthoDB" id="10470980at2759"/>
<keyword evidence="1" id="KW-0732">Signal</keyword>
<accession>A0A9C6XR42</accession>
<dbReference type="KEGG" id="foc:113211198"/>
<dbReference type="RefSeq" id="XP_052128231.1">
    <property type="nucleotide sequence ID" value="XM_052272271.1"/>
</dbReference>